<dbReference type="Gene3D" id="3.30.530.20">
    <property type="match status" value="1"/>
</dbReference>
<dbReference type="RefSeq" id="WP_020976339.1">
    <property type="nucleotide sequence ID" value="NC_022198.1"/>
</dbReference>
<dbReference type="Pfam" id="PF08338">
    <property type="entry name" value="DUF1731"/>
    <property type="match status" value="1"/>
</dbReference>
<evidence type="ECO:0000256" key="1">
    <source>
        <dbReference type="ARBA" id="ARBA00009353"/>
    </source>
</evidence>
<evidence type="ECO:0000313" key="5">
    <source>
        <dbReference type="Proteomes" id="UP000016943"/>
    </source>
</evidence>
<dbReference type="InterPro" id="IPR036291">
    <property type="entry name" value="NAD(P)-bd_dom_sf"/>
</dbReference>
<dbReference type="InterPro" id="IPR001509">
    <property type="entry name" value="Epimerase_deHydtase"/>
</dbReference>
<organism evidence="4 5">
    <name type="scientific">Corynebacterium argentoratense DSM 44202</name>
    <dbReference type="NCBI Taxonomy" id="1348662"/>
    <lineage>
        <taxon>Bacteria</taxon>
        <taxon>Bacillati</taxon>
        <taxon>Actinomycetota</taxon>
        <taxon>Actinomycetes</taxon>
        <taxon>Mycobacteriales</taxon>
        <taxon>Corynebacteriaceae</taxon>
        <taxon>Corynebacterium</taxon>
    </lineage>
</organism>
<evidence type="ECO:0000259" key="2">
    <source>
        <dbReference type="Pfam" id="PF01370"/>
    </source>
</evidence>
<feature type="domain" description="NAD-dependent epimerase/dehydratase" evidence="2">
    <location>
        <begin position="178"/>
        <end position="381"/>
    </location>
</feature>
<dbReference type="SUPFAM" id="SSF51735">
    <property type="entry name" value="NAD(P)-binding Rossmann-fold domains"/>
    <property type="match status" value="1"/>
</dbReference>
<evidence type="ECO:0000313" key="4">
    <source>
        <dbReference type="EMBL" id="AGU15186.1"/>
    </source>
</evidence>
<dbReference type="HOGENOM" id="CLU_047373_4_0_11"/>
<evidence type="ECO:0000259" key="3">
    <source>
        <dbReference type="Pfam" id="PF08338"/>
    </source>
</evidence>
<dbReference type="PATRIC" id="fig|1348662.3.peg.1030"/>
<dbReference type="NCBIfam" id="TIGR01777">
    <property type="entry name" value="yfcH"/>
    <property type="match status" value="1"/>
</dbReference>
<dbReference type="KEGG" id="caz:CARG_05245"/>
<dbReference type="STRING" id="1348662.CARG_05245"/>
<dbReference type="InterPro" id="IPR013549">
    <property type="entry name" value="DUF1731"/>
</dbReference>
<dbReference type="InterPro" id="IPR010099">
    <property type="entry name" value="SDR39U1"/>
</dbReference>
<dbReference type="PANTHER" id="PTHR11092">
    <property type="entry name" value="SUGAR NUCLEOTIDE EPIMERASE RELATED"/>
    <property type="match status" value="1"/>
</dbReference>
<dbReference type="Proteomes" id="UP000016943">
    <property type="component" value="Chromosome"/>
</dbReference>
<dbReference type="eggNOG" id="COG4276">
    <property type="taxonomic scope" value="Bacteria"/>
</dbReference>
<gene>
    <name evidence="4" type="ORF">CARG_05245</name>
</gene>
<keyword evidence="5" id="KW-1185">Reference proteome</keyword>
<dbReference type="SUPFAM" id="SSF55961">
    <property type="entry name" value="Bet v1-like"/>
    <property type="match status" value="1"/>
</dbReference>
<reference evidence="4 5" key="1">
    <citation type="journal article" date="2013" name="Genome Announc.">
        <title>Whole-Genome Sequence of the Clinical Strain Corynebacterium argentoratense DSM 44202, Isolated from a Human Throat Specimen.</title>
        <authorList>
            <person name="Bomholt C."/>
            <person name="Glaub A."/>
            <person name="Gravermann K."/>
            <person name="Albersmeier A."/>
            <person name="Brinkrolf K."/>
            <person name="Ruckert C."/>
            <person name="Tauch A."/>
        </authorList>
    </citation>
    <scope>NUCLEOTIDE SEQUENCE [LARGE SCALE GENOMIC DNA]</scope>
    <source>
        <strain evidence="4">DSM 44202</strain>
    </source>
</reference>
<dbReference type="PANTHER" id="PTHR11092:SF0">
    <property type="entry name" value="EPIMERASE FAMILY PROTEIN SDR39U1"/>
    <property type="match status" value="1"/>
</dbReference>
<feature type="domain" description="DUF1731" evidence="3">
    <location>
        <begin position="419"/>
        <end position="466"/>
    </location>
</feature>
<dbReference type="eggNOG" id="COG1090">
    <property type="taxonomic scope" value="Bacteria"/>
</dbReference>
<dbReference type="Gene3D" id="3.40.50.720">
    <property type="entry name" value="NAD(P)-binding Rossmann-like Domain"/>
    <property type="match status" value="1"/>
</dbReference>
<dbReference type="Pfam" id="PF01370">
    <property type="entry name" value="Epimerase"/>
    <property type="match status" value="1"/>
</dbReference>
<dbReference type="EMBL" id="CP006365">
    <property type="protein sequence ID" value="AGU15186.1"/>
    <property type="molecule type" value="Genomic_DNA"/>
</dbReference>
<evidence type="ECO:0008006" key="6">
    <source>
        <dbReference type="Google" id="ProtNLM"/>
    </source>
</evidence>
<proteinExistence type="inferred from homology"/>
<comment type="similarity">
    <text evidence="1">Belongs to the NAD(P)-dependent epimerase/dehydratase family. SDR39U1 subfamily.</text>
</comment>
<protein>
    <recommendedName>
        <fullName evidence="6">NAD-dependent epimerase/dehydratase domain-containing protein</fullName>
    </recommendedName>
</protein>
<sequence>MSIETSHFIPYPRTIVWDWHSMPGAVVRLTPRNVPMQPVQQADNLASGLTRFSLPAGLVWDAQHELAGYRKGHQFVDVCTSAPIKLFSQWRHVHTFKDEGPSGTTITDSVSTRVPARALKSLFAFRQHALLGDLNALARINATAPESMYADPSTDSEALPSVLSLGLPDNRRLRPLTVAVTGSRGLVGRALTAQLTTAGHKVIQLVRGDAKPGQRHWTPQRPDPDLLDDVDVLVHLAGEPLLGRFNDEHKKAIYDSRVYPTSKLAEVVASSPRCATMVCASSIGFYGADRGEEKLSEDSSAGEGFLATMVQDWEDACEPAREAGKRVVNIRTGVILAANGGVLAVLKMLFSAGLGGPFGERNPWFSWISLDDLTDIYLRAAIDPAIEGPVNATAPNPVPNTKMVSALGAELNRPTIIPIPSIGPKLLLGTEGAEELALANQRVLPSRYLELGHEFRHSAIETCLAHELGGQELLNNDQGSNDAD</sequence>
<dbReference type="AlphaFoldDB" id="U3GYA5"/>
<dbReference type="GeneID" id="78249828"/>
<accession>U3GYA5</accession>
<name>U3GYA5_9CORY</name>
<dbReference type="InterPro" id="IPR023393">
    <property type="entry name" value="START-like_dom_sf"/>
</dbReference>